<keyword evidence="5" id="KW-0028">Amino-acid biosynthesis</keyword>
<keyword evidence="4 11" id="KW-0032">Aminotransferase</keyword>
<accession>A0ABU9BIZ8</accession>
<dbReference type="InterPro" id="IPR015421">
    <property type="entry name" value="PyrdxlP-dep_Trfase_major"/>
</dbReference>
<feature type="domain" description="Aminotransferase class I/classII large" evidence="10">
    <location>
        <begin position="52"/>
        <end position="369"/>
    </location>
</feature>
<dbReference type="EC" id="2.6.1.9" evidence="3"/>
<keyword evidence="6" id="KW-0808">Transferase</keyword>
<evidence type="ECO:0000256" key="1">
    <source>
        <dbReference type="ARBA" id="ARBA00005011"/>
    </source>
</evidence>
<dbReference type="Gene3D" id="3.90.1150.10">
    <property type="entry name" value="Aspartate Aminotransferase, domain 1"/>
    <property type="match status" value="1"/>
</dbReference>
<keyword evidence="12" id="KW-1185">Reference proteome</keyword>
<keyword evidence="8" id="KW-0368">Histidine biosynthesis</keyword>
<dbReference type="PANTHER" id="PTHR43643">
    <property type="entry name" value="HISTIDINOL-PHOSPHATE AMINOTRANSFERASE 2"/>
    <property type="match status" value="1"/>
</dbReference>
<dbReference type="PANTHER" id="PTHR43643:SF6">
    <property type="entry name" value="HISTIDINOL-PHOSPHATE AMINOTRANSFERASE"/>
    <property type="match status" value="1"/>
</dbReference>
<dbReference type="EMBL" id="JBBUTG010000002">
    <property type="protein sequence ID" value="MEK8029937.1"/>
    <property type="molecule type" value="Genomic_DNA"/>
</dbReference>
<dbReference type="GO" id="GO:0008483">
    <property type="term" value="F:transaminase activity"/>
    <property type="evidence" value="ECO:0007669"/>
    <property type="project" value="UniProtKB-KW"/>
</dbReference>
<dbReference type="InterPro" id="IPR015422">
    <property type="entry name" value="PyrdxlP-dep_Trfase_small"/>
</dbReference>
<evidence type="ECO:0000256" key="6">
    <source>
        <dbReference type="ARBA" id="ARBA00022679"/>
    </source>
</evidence>
<dbReference type="Proteomes" id="UP001371218">
    <property type="component" value="Unassembled WGS sequence"/>
</dbReference>
<evidence type="ECO:0000256" key="5">
    <source>
        <dbReference type="ARBA" id="ARBA00022605"/>
    </source>
</evidence>
<reference evidence="11 12" key="1">
    <citation type="submission" date="2024-04" db="EMBL/GenBank/DDBJ databases">
        <title>Novel species of the genus Ideonella isolated from streams.</title>
        <authorList>
            <person name="Lu H."/>
        </authorList>
    </citation>
    <scope>NUCLEOTIDE SEQUENCE [LARGE SCALE GENOMIC DNA]</scope>
    <source>
        <strain evidence="11 12">DXS29W</strain>
    </source>
</reference>
<sequence length="385" mass="40380">MNPVQHPDAATIARSKHALGERTGGDVDAGRAAAVPTRVHGGPDALGAARWDFSTNANAAGPCPTVMAAVREADASRYPDPSYRRLIERLAAWHGVCPSRVLVAASASEFIQRITAVSARLLPGPVSVPAHAYGDYAWAARAVGRGCVADEAGEGAVLGDAGSGEAERPTLRWCCDPSSPLGQDAPVPDDLAACATVLDVAYGPLRLQGRSQWTAAARDAVFELVSPNKALGLPGIRGAYVIAPREMASAGAGWVDALRAAEPSWPLGAHAVAMLQAWVSEGAQLWLARQRDTLREWKVQLVDVLEELGATVQPSVTPFVCARLPEGVTVEGLRQYDMAVRDATSFGWPGWVRINALPPAAVQALAGAIADMRKGAVAASMKGRR</sequence>
<dbReference type="InterPro" id="IPR015424">
    <property type="entry name" value="PyrdxlP-dep_Trfase"/>
</dbReference>
<evidence type="ECO:0000313" key="11">
    <source>
        <dbReference type="EMBL" id="MEK8029937.1"/>
    </source>
</evidence>
<name>A0ABU9BIZ8_9BURK</name>
<evidence type="ECO:0000259" key="10">
    <source>
        <dbReference type="Pfam" id="PF00155"/>
    </source>
</evidence>
<dbReference type="CDD" id="cd00609">
    <property type="entry name" value="AAT_like"/>
    <property type="match status" value="1"/>
</dbReference>
<dbReference type="SUPFAM" id="SSF53383">
    <property type="entry name" value="PLP-dependent transferases"/>
    <property type="match status" value="1"/>
</dbReference>
<comment type="pathway">
    <text evidence="1">Amino-acid biosynthesis; L-histidine biosynthesis; L-histidine from 5-phospho-alpha-D-ribose 1-diphosphate: step 7/9.</text>
</comment>
<keyword evidence="7" id="KW-0663">Pyridoxal phosphate</keyword>
<comment type="catalytic activity">
    <reaction evidence="9">
        <text>L-histidinol phosphate + 2-oxoglutarate = 3-(imidazol-4-yl)-2-oxopropyl phosphate + L-glutamate</text>
        <dbReference type="Rhea" id="RHEA:23744"/>
        <dbReference type="ChEBI" id="CHEBI:16810"/>
        <dbReference type="ChEBI" id="CHEBI:29985"/>
        <dbReference type="ChEBI" id="CHEBI:57766"/>
        <dbReference type="ChEBI" id="CHEBI:57980"/>
        <dbReference type="EC" id="2.6.1.9"/>
    </reaction>
</comment>
<organism evidence="11 12">
    <name type="scientific">Ideonella lacteola</name>
    <dbReference type="NCBI Taxonomy" id="2984193"/>
    <lineage>
        <taxon>Bacteria</taxon>
        <taxon>Pseudomonadati</taxon>
        <taxon>Pseudomonadota</taxon>
        <taxon>Betaproteobacteria</taxon>
        <taxon>Burkholderiales</taxon>
        <taxon>Sphaerotilaceae</taxon>
        <taxon>Ideonella</taxon>
    </lineage>
</organism>
<evidence type="ECO:0000256" key="8">
    <source>
        <dbReference type="ARBA" id="ARBA00023102"/>
    </source>
</evidence>
<dbReference type="Pfam" id="PF00155">
    <property type="entry name" value="Aminotran_1_2"/>
    <property type="match status" value="1"/>
</dbReference>
<evidence type="ECO:0000256" key="2">
    <source>
        <dbReference type="ARBA" id="ARBA00007970"/>
    </source>
</evidence>
<evidence type="ECO:0000256" key="3">
    <source>
        <dbReference type="ARBA" id="ARBA00012748"/>
    </source>
</evidence>
<dbReference type="RefSeq" id="WP_341424295.1">
    <property type="nucleotide sequence ID" value="NZ_JBBUTG010000002.1"/>
</dbReference>
<protein>
    <recommendedName>
        <fullName evidence="3">histidinol-phosphate transaminase</fullName>
        <ecNumber evidence="3">2.6.1.9</ecNumber>
    </recommendedName>
</protein>
<dbReference type="Gene3D" id="3.40.640.10">
    <property type="entry name" value="Type I PLP-dependent aspartate aminotransferase-like (Major domain)"/>
    <property type="match status" value="1"/>
</dbReference>
<comment type="caution">
    <text evidence="11">The sequence shown here is derived from an EMBL/GenBank/DDBJ whole genome shotgun (WGS) entry which is preliminary data.</text>
</comment>
<comment type="similarity">
    <text evidence="2">Belongs to the class-II pyridoxal-phosphate-dependent aminotransferase family. Histidinol-phosphate aminotransferase subfamily.</text>
</comment>
<evidence type="ECO:0000313" key="12">
    <source>
        <dbReference type="Proteomes" id="UP001371218"/>
    </source>
</evidence>
<evidence type="ECO:0000256" key="7">
    <source>
        <dbReference type="ARBA" id="ARBA00022898"/>
    </source>
</evidence>
<proteinExistence type="inferred from homology"/>
<dbReference type="InterPro" id="IPR050106">
    <property type="entry name" value="HistidinolP_aminotransfase"/>
</dbReference>
<dbReference type="InterPro" id="IPR004839">
    <property type="entry name" value="Aminotransferase_I/II_large"/>
</dbReference>
<evidence type="ECO:0000256" key="9">
    <source>
        <dbReference type="ARBA" id="ARBA00047481"/>
    </source>
</evidence>
<gene>
    <name evidence="11" type="ORF">AACH06_03805</name>
</gene>
<evidence type="ECO:0000256" key="4">
    <source>
        <dbReference type="ARBA" id="ARBA00022576"/>
    </source>
</evidence>